<keyword evidence="5" id="KW-0611">Plant defense</keyword>
<dbReference type="AlphaFoldDB" id="A0A164Y0A8"/>
<evidence type="ECO:0000259" key="8">
    <source>
        <dbReference type="Pfam" id="PF18052"/>
    </source>
</evidence>
<comment type="similarity">
    <text evidence="1">Belongs to the disease resistance NB-LRR family.</text>
</comment>
<dbReference type="InterPro" id="IPR032675">
    <property type="entry name" value="LRR_dom_sf"/>
</dbReference>
<keyword evidence="4" id="KW-0547">Nucleotide-binding</keyword>
<dbReference type="FunFam" id="1.10.10.10:FF:000322">
    <property type="entry name" value="Probable disease resistance protein At1g63360"/>
    <property type="match status" value="1"/>
</dbReference>
<dbReference type="InterPro" id="IPR036388">
    <property type="entry name" value="WH-like_DNA-bd_sf"/>
</dbReference>
<dbReference type="Pfam" id="PF18052">
    <property type="entry name" value="Rx_N"/>
    <property type="match status" value="1"/>
</dbReference>
<dbReference type="Proteomes" id="UP000077755">
    <property type="component" value="Chromosome 5"/>
</dbReference>
<dbReference type="GO" id="GO:0043531">
    <property type="term" value="F:ADP binding"/>
    <property type="evidence" value="ECO:0007669"/>
    <property type="project" value="InterPro"/>
</dbReference>
<dbReference type="Gene3D" id="1.20.5.4130">
    <property type="match status" value="1"/>
</dbReference>
<dbReference type="FunFam" id="3.40.50.300:FF:001091">
    <property type="entry name" value="Probable disease resistance protein At1g61300"/>
    <property type="match status" value="1"/>
</dbReference>
<evidence type="ECO:0000313" key="11">
    <source>
        <dbReference type="EMBL" id="WOH00144.1"/>
    </source>
</evidence>
<protein>
    <submittedName>
        <fullName evidence="11">Uncharacterized protein</fullName>
    </submittedName>
</protein>
<keyword evidence="3" id="KW-0677">Repeat</keyword>
<keyword evidence="12" id="KW-1185">Reference proteome</keyword>
<dbReference type="GO" id="GO:0005524">
    <property type="term" value="F:ATP binding"/>
    <property type="evidence" value="ECO:0007669"/>
    <property type="project" value="UniProtKB-KW"/>
</dbReference>
<dbReference type="InterPro" id="IPR055414">
    <property type="entry name" value="LRR_R13L4/SHOC2-like"/>
</dbReference>
<evidence type="ECO:0000313" key="12">
    <source>
        <dbReference type="Proteomes" id="UP000077755"/>
    </source>
</evidence>
<evidence type="ECO:0000256" key="2">
    <source>
        <dbReference type="ARBA" id="ARBA00022614"/>
    </source>
</evidence>
<dbReference type="InterPro" id="IPR058922">
    <property type="entry name" value="WHD_DRP"/>
</dbReference>
<dbReference type="Gramene" id="KZM93801">
    <property type="protein sequence ID" value="KZM93801"/>
    <property type="gene ID" value="DCAR_017046"/>
</dbReference>
<dbReference type="InterPro" id="IPR002182">
    <property type="entry name" value="NB-ARC"/>
</dbReference>
<dbReference type="SUPFAM" id="SSF52540">
    <property type="entry name" value="P-loop containing nucleoside triphosphate hydrolases"/>
    <property type="match status" value="1"/>
</dbReference>
<proteinExistence type="inferred from homology"/>
<dbReference type="InterPro" id="IPR044974">
    <property type="entry name" value="Disease_R_plants"/>
</dbReference>
<evidence type="ECO:0000256" key="5">
    <source>
        <dbReference type="ARBA" id="ARBA00022821"/>
    </source>
</evidence>
<evidence type="ECO:0000256" key="4">
    <source>
        <dbReference type="ARBA" id="ARBA00022741"/>
    </source>
</evidence>
<accession>A0A164Y0A8</accession>
<evidence type="ECO:0000259" key="7">
    <source>
        <dbReference type="Pfam" id="PF00931"/>
    </source>
</evidence>
<keyword evidence="6" id="KW-0067">ATP-binding</keyword>
<feature type="domain" description="Disease resistance N-terminal" evidence="8">
    <location>
        <begin position="5"/>
        <end position="94"/>
    </location>
</feature>
<dbReference type="SUPFAM" id="SSF52058">
    <property type="entry name" value="L domain-like"/>
    <property type="match status" value="1"/>
</dbReference>
<evidence type="ECO:0000259" key="10">
    <source>
        <dbReference type="Pfam" id="PF23598"/>
    </source>
</evidence>
<dbReference type="Gene3D" id="3.80.10.10">
    <property type="entry name" value="Ribonuclease Inhibitor"/>
    <property type="match status" value="1"/>
</dbReference>
<dbReference type="PANTHER" id="PTHR23155:SF1185">
    <property type="entry name" value="DISEASE RESISTANCE RPP8-LIKE PROTEIN 3-RELATED"/>
    <property type="match status" value="1"/>
</dbReference>
<dbReference type="EMBL" id="CP093347">
    <property type="protein sequence ID" value="WOH00144.1"/>
    <property type="molecule type" value="Genomic_DNA"/>
</dbReference>
<feature type="domain" description="Disease resistance protein winged helix" evidence="9">
    <location>
        <begin position="429"/>
        <end position="505"/>
    </location>
</feature>
<dbReference type="PRINTS" id="PR00364">
    <property type="entry name" value="DISEASERSIST"/>
</dbReference>
<reference evidence="11" key="2">
    <citation type="submission" date="2022-03" db="EMBL/GenBank/DDBJ databases">
        <title>Draft title - Genomic analysis of global carrot germplasm unveils the trajectory of domestication and the origin of high carotenoid orange carrot.</title>
        <authorList>
            <person name="Iorizzo M."/>
            <person name="Ellison S."/>
            <person name="Senalik D."/>
            <person name="Macko-Podgorni A."/>
            <person name="Grzebelus D."/>
            <person name="Bostan H."/>
            <person name="Rolling W."/>
            <person name="Curaba J."/>
            <person name="Simon P."/>
        </authorList>
    </citation>
    <scope>NUCLEOTIDE SEQUENCE</scope>
    <source>
        <tissue evidence="11">Leaf</tissue>
    </source>
</reference>
<evidence type="ECO:0000256" key="6">
    <source>
        <dbReference type="ARBA" id="ARBA00022840"/>
    </source>
</evidence>
<dbReference type="Gene3D" id="1.10.10.10">
    <property type="entry name" value="Winged helix-like DNA-binding domain superfamily/Winged helix DNA-binding domain"/>
    <property type="match status" value="1"/>
</dbReference>
<dbReference type="InterPro" id="IPR041118">
    <property type="entry name" value="Rx_N"/>
</dbReference>
<feature type="domain" description="NB-ARC" evidence="7">
    <location>
        <begin position="166"/>
        <end position="334"/>
    </location>
</feature>
<dbReference type="InterPro" id="IPR038005">
    <property type="entry name" value="RX-like_CC"/>
</dbReference>
<dbReference type="CDD" id="cd14798">
    <property type="entry name" value="RX-CC_like"/>
    <property type="match status" value="1"/>
</dbReference>
<dbReference type="Gene3D" id="3.40.50.300">
    <property type="entry name" value="P-loop containing nucleotide triphosphate hydrolases"/>
    <property type="match status" value="1"/>
</dbReference>
<dbReference type="Pfam" id="PF00931">
    <property type="entry name" value="NB-ARC"/>
    <property type="match status" value="1"/>
</dbReference>
<dbReference type="Gene3D" id="1.10.8.430">
    <property type="entry name" value="Helical domain of apoptotic protease-activating factors"/>
    <property type="match status" value="1"/>
</dbReference>
<dbReference type="InterPro" id="IPR027417">
    <property type="entry name" value="P-loop_NTPase"/>
</dbReference>
<dbReference type="Pfam" id="PF23559">
    <property type="entry name" value="WHD_DRP"/>
    <property type="match status" value="1"/>
</dbReference>
<reference evidence="11" key="1">
    <citation type="journal article" date="2016" name="Nat. Genet.">
        <title>A high-quality carrot genome assembly provides new insights into carotenoid accumulation and asterid genome evolution.</title>
        <authorList>
            <person name="Iorizzo M."/>
            <person name="Ellison S."/>
            <person name="Senalik D."/>
            <person name="Zeng P."/>
            <person name="Satapoomin P."/>
            <person name="Huang J."/>
            <person name="Bowman M."/>
            <person name="Iovene M."/>
            <person name="Sanseverino W."/>
            <person name="Cavagnaro P."/>
            <person name="Yildiz M."/>
            <person name="Macko-Podgorni A."/>
            <person name="Moranska E."/>
            <person name="Grzebelus E."/>
            <person name="Grzebelus D."/>
            <person name="Ashrafi H."/>
            <person name="Zheng Z."/>
            <person name="Cheng S."/>
            <person name="Spooner D."/>
            <person name="Van Deynze A."/>
            <person name="Simon P."/>
        </authorList>
    </citation>
    <scope>NUCLEOTIDE SEQUENCE</scope>
    <source>
        <tissue evidence="11">Leaf</tissue>
    </source>
</reference>
<sequence length="916" mass="104562">MAETVVSFAVERLGELLISEIKHLHGVSDKVKEIQRELKRMQCFLKEADKKQNQDERVKNWVAEMRELAFRIEDVIETFAIQVPTKTQKSGFKKMLRRFACMLSEGVSRHNISSEIDAINDEMANLRTSLPSYGITKGLQEGETSNLTSKRIFYSHIVEKDFVGMEKELKQLICSLKRDDKGSEVVSICGMGGQGKTTLAQKLYNHVEVKAHFQKLAWVCVTQQFDREKILKEALKQLISDTRKQEVINMDNGELVRELYQVQKECNCLVVLDDIWAMDSWRLLRDAFPVGESTSGSKVLLTTRNETVAELGLVHRIQDLTTEEGWQLLSKKAGISDILPASRMEILGKSMVEKCKHLPLAITSIGGILNGKLLRDWETINKDISFYLLQGEGSVSKDDRYYTVRQVLGLSYDSLPPHLRHCFLCFANFNEDEVIKTQKLYTLWMAEGLISVEHKSERKMLLDIAESFMDELAHRSLVQVKKRENEDKSWSKYKTCSVHDLIRDFCLSKAMEENFIKVVHSQQPLSKDELRASIARRLCVNSYDESMLKLCDQDMISHVRSLFIVKGIPGCSKGFFLWPDKVLSLQKFKLLRILTVKQFELSHHDMKMISELVYLKCLSLHGCKVEELPFSLSKLRNLEILDLAGSQVGKMANVLCKLKRLKYLYLPQMFQVEKLRFEGLDELEVIHKFDSDYCDISDLIGLKKLKVLRAVLCTEKDTVSGKSVLDYIESRELRQSEIFIGSKDEFCLKSWLECIFINVLVMYGPICRFPNPTSLSSSCLSYLMLSGCGMEEDPMMFLEKLPNLRKLGLLRDAYLGSEMACTAKGFAKLQVLYMYSLSGLKQCRVEQGAMPNLSFLEIDCCVELEMLPEGLSCLAALESLRIRNMPGAFIERINGIGGAEGVDMYKVSQVSNIEVF</sequence>
<feature type="domain" description="Disease resistance R13L4/SHOC-2-like LRR" evidence="10">
    <location>
        <begin position="582"/>
        <end position="882"/>
    </location>
</feature>
<gene>
    <name evidence="11" type="ORF">DCAR_0519502</name>
</gene>
<keyword evidence="2" id="KW-0433">Leucine-rich repeat</keyword>
<evidence type="ECO:0000256" key="1">
    <source>
        <dbReference type="ARBA" id="ARBA00008894"/>
    </source>
</evidence>
<dbReference type="InterPro" id="IPR042197">
    <property type="entry name" value="Apaf_helical"/>
</dbReference>
<dbReference type="GO" id="GO:0051607">
    <property type="term" value="P:defense response to virus"/>
    <property type="evidence" value="ECO:0007669"/>
    <property type="project" value="UniProtKB-ARBA"/>
</dbReference>
<name>A0A164Y0A8_DAUCS</name>
<dbReference type="GO" id="GO:0098542">
    <property type="term" value="P:defense response to other organism"/>
    <property type="evidence" value="ECO:0007669"/>
    <property type="project" value="TreeGrafter"/>
</dbReference>
<dbReference type="PANTHER" id="PTHR23155">
    <property type="entry name" value="DISEASE RESISTANCE PROTEIN RP"/>
    <property type="match status" value="1"/>
</dbReference>
<dbReference type="Pfam" id="PF23598">
    <property type="entry name" value="LRR_14"/>
    <property type="match status" value="1"/>
</dbReference>
<organism evidence="11 12">
    <name type="scientific">Daucus carota subsp. sativus</name>
    <name type="common">Carrot</name>
    <dbReference type="NCBI Taxonomy" id="79200"/>
    <lineage>
        <taxon>Eukaryota</taxon>
        <taxon>Viridiplantae</taxon>
        <taxon>Streptophyta</taxon>
        <taxon>Embryophyta</taxon>
        <taxon>Tracheophyta</taxon>
        <taxon>Spermatophyta</taxon>
        <taxon>Magnoliopsida</taxon>
        <taxon>eudicotyledons</taxon>
        <taxon>Gunneridae</taxon>
        <taxon>Pentapetalae</taxon>
        <taxon>asterids</taxon>
        <taxon>campanulids</taxon>
        <taxon>Apiales</taxon>
        <taxon>Apiaceae</taxon>
        <taxon>Apioideae</taxon>
        <taxon>Scandiceae</taxon>
        <taxon>Daucinae</taxon>
        <taxon>Daucus</taxon>
        <taxon>Daucus sect. Daucus</taxon>
    </lineage>
</organism>
<evidence type="ECO:0000259" key="9">
    <source>
        <dbReference type="Pfam" id="PF23559"/>
    </source>
</evidence>
<evidence type="ECO:0000256" key="3">
    <source>
        <dbReference type="ARBA" id="ARBA00022737"/>
    </source>
</evidence>
<dbReference type="OMA" id="EMRELRY"/>